<dbReference type="GO" id="GO:0015297">
    <property type="term" value="F:antiporter activity"/>
    <property type="evidence" value="ECO:0007669"/>
    <property type="project" value="InterPro"/>
</dbReference>
<dbReference type="InterPro" id="IPR002528">
    <property type="entry name" value="MATE_fam"/>
</dbReference>
<keyword evidence="2" id="KW-0472">Membrane</keyword>
<keyword evidence="4" id="KW-1185">Reference proteome</keyword>
<comment type="similarity">
    <text evidence="1">Belongs to the multi antimicrobial extrusion (MATE) (TC 2.A.66.1) family.</text>
</comment>
<dbReference type="Pfam" id="PF01554">
    <property type="entry name" value="MatE"/>
    <property type="match status" value="1"/>
</dbReference>
<organism evidence="3 4">
    <name type="scientific">Rubroshorea leprosula</name>
    <dbReference type="NCBI Taxonomy" id="152421"/>
    <lineage>
        <taxon>Eukaryota</taxon>
        <taxon>Viridiplantae</taxon>
        <taxon>Streptophyta</taxon>
        <taxon>Embryophyta</taxon>
        <taxon>Tracheophyta</taxon>
        <taxon>Spermatophyta</taxon>
        <taxon>Magnoliopsida</taxon>
        <taxon>eudicotyledons</taxon>
        <taxon>Gunneridae</taxon>
        <taxon>Pentapetalae</taxon>
        <taxon>rosids</taxon>
        <taxon>malvids</taxon>
        <taxon>Malvales</taxon>
        <taxon>Dipterocarpaceae</taxon>
        <taxon>Rubroshorea</taxon>
    </lineage>
</organism>
<dbReference type="GO" id="GO:0042910">
    <property type="term" value="F:xenobiotic transmembrane transporter activity"/>
    <property type="evidence" value="ECO:0007669"/>
    <property type="project" value="InterPro"/>
</dbReference>
<sequence length="118" mass="12821">MIFTSSTSVIVMVNELSILLAFTILLNCIQPVLSGVAVGSGWQALVAFVNIGSYYLVGVPLAVFLGWLQFGIKGIWSGMISGTVVQTLILTIITMKCKWEVEAQRAQTHISREMASNQ</sequence>
<dbReference type="EMBL" id="BPVZ01000030">
    <property type="protein sequence ID" value="GKV09422.1"/>
    <property type="molecule type" value="Genomic_DNA"/>
</dbReference>
<name>A0AAV5JD22_9ROSI</name>
<dbReference type="Proteomes" id="UP001054252">
    <property type="component" value="Unassembled WGS sequence"/>
</dbReference>
<evidence type="ECO:0000256" key="2">
    <source>
        <dbReference type="SAM" id="Phobius"/>
    </source>
</evidence>
<feature type="transmembrane region" description="Helical" evidence="2">
    <location>
        <begin position="75"/>
        <end position="95"/>
    </location>
</feature>
<dbReference type="AlphaFoldDB" id="A0AAV5JD22"/>
<gene>
    <name evidence="3" type="ORF">SLEP1_g20928</name>
</gene>
<proteinExistence type="inferred from homology"/>
<keyword evidence="2" id="KW-0812">Transmembrane</keyword>
<feature type="transmembrane region" description="Helical" evidence="2">
    <location>
        <begin position="44"/>
        <end position="68"/>
    </location>
</feature>
<reference evidence="3 4" key="1">
    <citation type="journal article" date="2021" name="Commun. Biol.">
        <title>The genome of Shorea leprosula (Dipterocarpaceae) highlights the ecological relevance of drought in aseasonal tropical rainforests.</title>
        <authorList>
            <person name="Ng K.K.S."/>
            <person name="Kobayashi M.J."/>
            <person name="Fawcett J.A."/>
            <person name="Hatakeyama M."/>
            <person name="Paape T."/>
            <person name="Ng C.H."/>
            <person name="Ang C.C."/>
            <person name="Tnah L.H."/>
            <person name="Lee C.T."/>
            <person name="Nishiyama T."/>
            <person name="Sese J."/>
            <person name="O'Brien M.J."/>
            <person name="Copetti D."/>
            <person name="Mohd Noor M.I."/>
            <person name="Ong R.C."/>
            <person name="Putra M."/>
            <person name="Sireger I.Z."/>
            <person name="Indrioko S."/>
            <person name="Kosugi Y."/>
            <person name="Izuno A."/>
            <person name="Isagi Y."/>
            <person name="Lee S.L."/>
            <person name="Shimizu K.K."/>
        </authorList>
    </citation>
    <scope>NUCLEOTIDE SEQUENCE [LARGE SCALE GENOMIC DNA]</scope>
    <source>
        <strain evidence="3">214</strain>
    </source>
</reference>
<evidence type="ECO:0000313" key="3">
    <source>
        <dbReference type="EMBL" id="GKV09422.1"/>
    </source>
</evidence>
<comment type="caution">
    <text evidence="3">The sequence shown here is derived from an EMBL/GenBank/DDBJ whole genome shotgun (WGS) entry which is preliminary data.</text>
</comment>
<evidence type="ECO:0000313" key="4">
    <source>
        <dbReference type="Proteomes" id="UP001054252"/>
    </source>
</evidence>
<keyword evidence="2" id="KW-1133">Transmembrane helix</keyword>
<dbReference type="GO" id="GO:0016020">
    <property type="term" value="C:membrane"/>
    <property type="evidence" value="ECO:0007669"/>
    <property type="project" value="InterPro"/>
</dbReference>
<accession>A0AAV5JD22</accession>
<evidence type="ECO:0000256" key="1">
    <source>
        <dbReference type="ARBA" id="ARBA00010199"/>
    </source>
</evidence>
<dbReference type="PANTHER" id="PTHR11206">
    <property type="entry name" value="MULTIDRUG RESISTANCE PROTEIN"/>
    <property type="match status" value="1"/>
</dbReference>
<protein>
    <submittedName>
        <fullName evidence="3">Uncharacterized protein</fullName>
    </submittedName>
</protein>